<comment type="caution">
    <text evidence="1">The sequence shown here is derived from an EMBL/GenBank/DDBJ whole genome shotgun (WGS) entry which is preliminary data.</text>
</comment>
<dbReference type="Proteomes" id="UP000526184">
    <property type="component" value="Unassembled WGS sequence"/>
</dbReference>
<proteinExistence type="predicted"/>
<gene>
    <name evidence="1" type="ORF">HP397_03625</name>
</gene>
<evidence type="ECO:0000313" key="1">
    <source>
        <dbReference type="EMBL" id="NYV27909.1"/>
    </source>
</evidence>
<evidence type="ECO:0000313" key="2">
    <source>
        <dbReference type="Proteomes" id="UP000526184"/>
    </source>
</evidence>
<dbReference type="RefSeq" id="WP_180135995.1">
    <property type="nucleotide sequence ID" value="NZ_JABMKT010000015.1"/>
</dbReference>
<name>A0A7Z0PEQ1_9FUSO</name>
<reference evidence="1 2" key="1">
    <citation type="submission" date="2020-05" db="EMBL/GenBank/DDBJ databases">
        <title>Streptobacillus felis strain LHL191014123.</title>
        <authorList>
            <person name="Fawzy A."/>
            <person name="Rau J."/>
            <person name="Risse K."/>
            <person name="Schauerte N."/>
            <person name="Geiger C."/>
            <person name="Blom J."/>
            <person name="Imirzalioglu C."/>
            <person name="Falgenhauer J."/>
            <person name="Bach A."/>
            <person name="Herden C."/>
            <person name="Eisenberg T."/>
        </authorList>
    </citation>
    <scope>NUCLEOTIDE SEQUENCE [LARGE SCALE GENOMIC DNA]</scope>
    <source>
        <strain evidence="1 2">LHL191014123</strain>
    </source>
</reference>
<dbReference type="AlphaFoldDB" id="A0A7Z0PEQ1"/>
<organism evidence="1 2">
    <name type="scientific">Streptobacillus felis</name>
    <dbReference type="NCBI Taxonomy" id="1384509"/>
    <lineage>
        <taxon>Bacteria</taxon>
        <taxon>Fusobacteriati</taxon>
        <taxon>Fusobacteriota</taxon>
        <taxon>Fusobacteriia</taxon>
        <taxon>Fusobacteriales</taxon>
        <taxon>Leptotrichiaceae</taxon>
        <taxon>Streptobacillus</taxon>
    </lineage>
</organism>
<sequence length="340" mass="37698">MKKNILLMTMLPLATFASDKVFDFKNAKPFGGEVETNLTVSNEISKEENNKVENTNVKHDLGLKVEIYDFVTLGAKVGYGYKGQAKETYFDAANSELSAKADFKKYGNIKLTYEMGGEYGPSVELKYANEGKIKPVTVGGHAAYKYTFVPNVKLANSELVAQDINAFDGEVYVSHDVNKDISLTGKSGINVSVGTQKLFNSDEIKKTVIETDIRLGAKVDYTVNPIVKLTTDNEIGIVINHIKVPLVEYKPITSVRFKSDNKVEIKAVKGLLVTPAFSVDTKKYDTKLNTSVRADYEILKGLSVNGTLGFENDFKYNSDGDKQEYYSTTPYAKLGLAYKW</sequence>
<protein>
    <submittedName>
        <fullName evidence="1">Uncharacterized protein</fullName>
    </submittedName>
</protein>
<accession>A0A7Z0PEQ1</accession>
<dbReference type="EMBL" id="JABMKT010000015">
    <property type="protein sequence ID" value="NYV27909.1"/>
    <property type="molecule type" value="Genomic_DNA"/>
</dbReference>
<keyword evidence="2" id="KW-1185">Reference proteome</keyword>